<evidence type="ECO:0000256" key="2">
    <source>
        <dbReference type="SAM" id="SignalP"/>
    </source>
</evidence>
<dbReference type="EMBL" id="LT670849">
    <property type="protein sequence ID" value="SHN74039.1"/>
    <property type="molecule type" value="Genomic_DNA"/>
</dbReference>
<feature type="compositionally biased region" description="Low complexity" evidence="1">
    <location>
        <begin position="29"/>
        <end position="38"/>
    </location>
</feature>
<feature type="signal peptide" evidence="2">
    <location>
        <begin position="1"/>
        <end position="32"/>
    </location>
</feature>
<name>A0A1M7TTG3_9BRAD</name>
<gene>
    <name evidence="3" type="ORF">SAMN05444170_2648</name>
</gene>
<feature type="compositionally biased region" description="Basic and acidic residues" evidence="1">
    <location>
        <begin position="39"/>
        <end position="51"/>
    </location>
</feature>
<accession>A0A1M7TTG3</accession>
<sequence>MTRRISAASKVAVLFAAVAIGAVGFTASQASAQAPTPAQKKEAKRQFDSRGRAYYGSGGPNVSYQEGPHTRVFVTKRSWLDAGTEVLPGDRKFQDYAFPPEVGYPSFARENNNRPIDRSPMNPPSDMGGYPSRIPLPY</sequence>
<dbReference type="Proteomes" id="UP000184096">
    <property type="component" value="Chromosome I"/>
</dbReference>
<keyword evidence="2" id="KW-0732">Signal</keyword>
<dbReference type="RefSeq" id="WP_172806026.1">
    <property type="nucleotide sequence ID" value="NZ_LT670849.1"/>
</dbReference>
<feature type="region of interest" description="Disordered" evidence="1">
    <location>
        <begin position="29"/>
        <end position="66"/>
    </location>
</feature>
<dbReference type="AlphaFoldDB" id="A0A1M7TTG3"/>
<evidence type="ECO:0000256" key="1">
    <source>
        <dbReference type="SAM" id="MobiDB-lite"/>
    </source>
</evidence>
<keyword evidence="4" id="KW-1185">Reference proteome</keyword>
<feature type="region of interest" description="Disordered" evidence="1">
    <location>
        <begin position="104"/>
        <end position="138"/>
    </location>
</feature>
<evidence type="ECO:0000313" key="3">
    <source>
        <dbReference type="EMBL" id="SHN74039.1"/>
    </source>
</evidence>
<reference evidence="4" key="1">
    <citation type="submission" date="2016-11" db="EMBL/GenBank/DDBJ databases">
        <authorList>
            <person name="Varghese N."/>
            <person name="Submissions S."/>
        </authorList>
    </citation>
    <scope>NUCLEOTIDE SEQUENCE [LARGE SCALE GENOMIC DNA]</scope>
    <source>
        <strain evidence="4">GAS401</strain>
    </source>
</reference>
<evidence type="ECO:0000313" key="4">
    <source>
        <dbReference type="Proteomes" id="UP000184096"/>
    </source>
</evidence>
<proteinExistence type="predicted"/>
<feature type="chain" id="PRO_5013314651" evidence="2">
    <location>
        <begin position="33"/>
        <end position="138"/>
    </location>
</feature>
<organism evidence="3 4">
    <name type="scientific">Bradyrhizobium erythrophlei</name>
    <dbReference type="NCBI Taxonomy" id="1437360"/>
    <lineage>
        <taxon>Bacteria</taxon>
        <taxon>Pseudomonadati</taxon>
        <taxon>Pseudomonadota</taxon>
        <taxon>Alphaproteobacteria</taxon>
        <taxon>Hyphomicrobiales</taxon>
        <taxon>Nitrobacteraceae</taxon>
        <taxon>Bradyrhizobium</taxon>
    </lineage>
</organism>
<protein>
    <submittedName>
        <fullName evidence="3">Uncharacterized protein</fullName>
    </submittedName>
</protein>